<keyword evidence="1" id="KW-0547">Nucleotide-binding</keyword>
<comment type="cofactor">
    <cofactor evidence="1">
        <name>Mg(2+)</name>
        <dbReference type="ChEBI" id="CHEBI:18420"/>
    </cofactor>
</comment>
<gene>
    <name evidence="3" type="ORF">Tco_0799407</name>
</gene>
<dbReference type="PANTHER" id="PTHR10492:SF96">
    <property type="entry name" value="ATP-DEPENDENT DNA HELICASE"/>
    <property type="match status" value="1"/>
</dbReference>
<evidence type="ECO:0000259" key="2">
    <source>
        <dbReference type="Pfam" id="PF05970"/>
    </source>
</evidence>
<dbReference type="EMBL" id="BQNB010011582">
    <property type="protein sequence ID" value="GJS92439.1"/>
    <property type="molecule type" value="Genomic_DNA"/>
</dbReference>
<evidence type="ECO:0000256" key="1">
    <source>
        <dbReference type="RuleBase" id="RU363044"/>
    </source>
</evidence>
<keyword evidence="1" id="KW-0233">DNA recombination</keyword>
<dbReference type="SUPFAM" id="SSF52540">
    <property type="entry name" value="P-loop containing nucleoside triphosphate hydrolases"/>
    <property type="match status" value="1"/>
</dbReference>
<protein>
    <recommendedName>
        <fullName evidence="1">ATP-dependent DNA helicase</fullName>
        <ecNumber evidence="1">5.6.2.3</ecNumber>
    </recommendedName>
</protein>
<comment type="catalytic activity">
    <reaction evidence="1">
        <text>ATP + H2O = ADP + phosphate + H(+)</text>
        <dbReference type="Rhea" id="RHEA:13065"/>
        <dbReference type="ChEBI" id="CHEBI:15377"/>
        <dbReference type="ChEBI" id="CHEBI:15378"/>
        <dbReference type="ChEBI" id="CHEBI:30616"/>
        <dbReference type="ChEBI" id="CHEBI:43474"/>
        <dbReference type="ChEBI" id="CHEBI:456216"/>
        <dbReference type="EC" id="5.6.2.3"/>
    </reaction>
</comment>
<keyword evidence="1" id="KW-0227">DNA damage</keyword>
<comment type="similarity">
    <text evidence="1">Belongs to the helicase family.</text>
</comment>
<name>A0ABQ4ZQ91_9ASTR</name>
<evidence type="ECO:0000313" key="3">
    <source>
        <dbReference type="EMBL" id="GJS92439.1"/>
    </source>
</evidence>
<keyword evidence="1" id="KW-0234">DNA repair</keyword>
<dbReference type="InterPro" id="IPR010285">
    <property type="entry name" value="DNA_helicase_pif1-like_DEAD"/>
</dbReference>
<dbReference type="GO" id="GO:0004386">
    <property type="term" value="F:helicase activity"/>
    <property type="evidence" value="ECO:0007669"/>
    <property type="project" value="UniProtKB-KW"/>
</dbReference>
<organism evidence="3 4">
    <name type="scientific">Tanacetum coccineum</name>
    <dbReference type="NCBI Taxonomy" id="301880"/>
    <lineage>
        <taxon>Eukaryota</taxon>
        <taxon>Viridiplantae</taxon>
        <taxon>Streptophyta</taxon>
        <taxon>Embryophyta</taxon>
        <taxon>Tracheophyta</taxon>
        <taxon>Spermatophyta</taxon>
        <taxon>Magnoliopsida</taxon>
        <taxon>eudicotyledons</taxon>
        <taxon>Gunneridae</taxon>
        <taxon>Pentapetalae</taxon>
        <taxon>asterids</taxon>
        <taxon>campanulids</taxon>
        <taxon>Asterales</taxon>
        <taxon>Asteraceae</taxon>
        <taxon>Asteroideae</taxon>
        <taxon>Anthemideae</taxon>
        <taxon>Anthemidinae</taxon>
        <taxon>Tanacetum</taxon>
    </lineage>
</organism>
<keyword evidence="1 3" id="KW-0347">Helicase</keyword>
<sequence length="466" mass="52936">MVTTRRNSDDDVPNFEAMIAAAVANALPNLTAALRTQITNDIRNGAESSGGSGGGGDATPQGIHVWIERFNKLKPLAFRSAATPAEAEDWITHMEKLFQVLGCPDNFKTRLAAFKLEGDALSWWKAHLRTQDPVFSPWGDRSYLFMKKEWEHALGIITADQLNRRLIMGSIKGELSLKWRDLLSIGQKPERYINHVMSFVWRQVYYFRREDFRKNTTNSKKGASKKRIIASCISQSELWLHFKVFILKENMRLSKPGVSADERNLISSFASWLLDIGDGKTGEPDQEDPENTNWIHIPLTCCLPDVKQGLSKLIDFIYDQMTLRTPSAITLQKKAIVCPKNETANMINSKVLEMVQGEMTTYLSHDEAIPPECNRADTEMLYHVEHLNTLKFLGDKDDSPDKYDEAELKCISLQRRQFPIKLCYAMTINKSQEQSLSKIGVYLPGTYTLVMVSYMSLYPEPLLPTD</sequence>
<dbReference type="EC" id="5.6.2.3" evidence="1"/>
<reference evidence="3" key="2">
    <citation type="submission" date="2022-01" db="EMBL/GenBank/DDBJ databases">
        <authorList>
            <person name="Yamashiro T."/>
            <person name="Shiraishi A."/>
            <person name="Satake H."/>
            <person name="Nakayama K."/>
        </authorList>
    </citation>
    <scope>NUCLEOTIDE SEQUENCE</scope>
</reference>
<dbReference type="Pfam" id="PF05970">
    <property type="entry name" value="PIF1"/>
    <property type="match status" value="1"/>
</dbReference>
<evidence type="ECO:0000313" key="4">
    <source>
        <dbReference type="Proteomes" id="UP001151760"/>
    </source>
</evidence>
<feature type="domain" description="DNA helicase Pif1-like DEAD-box helicase" evidence="2">
    <location>
        <begin position="221"/>
        <end position="286"/>
    </location>
</feature>
<comment type="caution">
    <text evidence="3">The sequence shown here is derived from an EMBL/GenBank/DDBJ whole genome shotgun (WGS) entry which is preliminary data.</text>
</comment>
<keyword evidence="1" id="KW-0378">Hydrolase</keyword>
<keyword evidence="1" id="KW-0067">ATP-binding</keyword>
<dbReference type="PANTHER" id="PTHR10492">
    <property type="match status" value="1"/>
</dbReference>
<accession>A0ABQ4ZQ91</accession>
<proteinExistence type="inferred from homology"/>
<dbReference type="InterPro" id="IPR027417">
    <property type="entry name" value="P-loop_NTPase"/>
</dbReference>
<reference evidence="3" key="1">
    <citation type="journal article" date="2022" name="Int. J. Mol. Sci.">
        <title>Draft Genome of Tanacetum Coccineum: Genomic Comparison of Closely Related Tanacetum-Family Plants.</title>
        <authorList>
            <person name="Yamashiro T."/>
            <person name="Shiraishi A."/>
            <person name="Nakayama K."/>
            <person name="Satake H."/>
        </authorList>
    </citation>
    <scope>NUCLEOTIDE SEQUENCE</scope>
</reference>
<dbReference type="Proteomes" id="UP001151760">
    <property type="component" value="Unassembled WGS sequence"/>
</dbReference>
<keyword evidence="4" id="KW-1185">Reference proteome</keyword>